<evidence type="ECO:0000256" key="1">
    <source>
        <dbReference type="ARBA" id="ARBA00022723"/>
    </source>
</evidence>
<dbReference type="CDD" id="cd00685">
    <property type="entry name" value="Trans_IPPS_HT"/>
    <property type="match status" value="1"/>
</dbReference>
<dbReference type="RefSeq" id="XP_013763068.1">
    <property type="nucleotide sequence ID" value="XM_013907614.1"/>
</dbReference>
<dbReference type="GO" id="GO:0046872">
    <property type="term" value="F:metal ion binding"/>
    <property type="evidence" value="ECO:0007669"/>
    <property type="project" value="UniProtKB-KW"/>
</dbReference>
<dbReference type="GO" id="GO:0004659">
    <property type="term" value="F:prenyltransferase activity"/>
    <property type="evidence" value="ECO:0007669"/>
    <property type="project" value="InterPro"/>
</dbReference>
<evidence type="ECO:0000256" key="3">
    <source>
        <dbReference type="RuleBase" id="RU004466"/>
    </source>
</evidence>
<dbReference type="EMBL" id="GL349433">
    <property type="protein sequence ID" value="KNC46088.1"/>
    <property type="molecule type" value="Genomic_DNA"/>
</dbReference>
<reference evidence="5 6" key="1">
    <citation type="submission" date="2010-05" db="EMBL/GenBank/DDBJ databases">
        <title>The Genome Sequence of Thecamonas trahens ATCC 50062.</title>
        <authorList>
            <consortium name="The Broad Institute Genome Sequencing Platform"/>
            <person name="Russ C."/>
            <person name="Cuomo C."/>
            <person name="Shea T."/>
            <person name="Young S.K."/>
            <person name="Zeng Q."/>
            <person name="Koehrsen M."/>
            <person name="Haas B."/>
            <person name="Borodovsky M."/>
            <person name="Guigo R."/>
            <person name="Alvarado L."/>
            <person name="Berlin A."/>
            <person name="Bochicchio J."/>
            <person name="Borenstein D."/>
            <person name="Chapman S."/>
            <person name="Chen Z."/>
            <person name="Freedman E."/>
            <person name="Gellesch M."/>
            <person name="Goldberg J."/>
            <person name="Griggs A."/>
            <person name="Gujja S."/>
            <person name="Heilman E."/>
            <person name="Heiman D."/>
            <person name="Hepburn T."/>
            <person name="Howarth C."/>
            <person name="Jen D."/>
            <person name="Larson L."/>
            <person name="Mehta T."/>
            <person name="Park D."/>
            <person name="Pearson M."/>
            <person name="Roberts A."/>
            <person name="Saif S."/>
            <person name="Shenoy N."/>
            <person name="Sisk P."/>
            <person name="Stolte C."/>
            <person name="Sykes S."/>
            <person name="Thomson T."/>
            <person name="Walk T."/>
            <person name="White J."/>
            <person name="Yandava C."/>
            <person name="Burger G."/>
            <person name="Gray M.W."/>
            <person name="Holland P.W.H."/>
            <person name="King N."/>
            <person name="Lang F.B.F."/>
            <person name="Roger A.J."/>
            <person name="Ruiz-Trillo I."/>
            <person name="Lander E."/>
            <person name="Nusbaum C."/>
        </authorList>
    </citation>
    <scope>NUCLEOTIDE SEQUENCE [LARGE SCALE GENOMIC DNA]</scope>
    <source>
        <strain evidence="5 6">ATCC 50062</strain>
    </source>
</reference>
<gene>
    <name evidence="5" type="ORF">AMSG_00206</name>
</gene>
<organism evidence="5 6">
    <name type="scientific">Thecamonas trahens ATCC 50062</name>
    <dbReference type="NCBI Taxonomy" id="461836"/>
    <lineage>
        <taxon>Eukaryota</taxon>
        <taxon>Apusozoa</taxon>
        <taxon>Apusomonadida</taxon>
        <taxon>Apusomonadidae</taxon>
        <taxon>Thecamonas</taxon>
    </lineage>
</organism>
<name>A0A0L0D473_THETB</name>
<dbReference type="InterPro" id="IPR033749">
    <property type="entry name" value="Polyprenyl_synt_CS"/>
</dbReference>
<dbReference type="Pfam" id="PF00348">
    <property type="entry name" value="polyprenyl_synt"/>
    <property type="match status" value="1"/>
</dbReference>
<keyword evidence="3 5" id="KW-0808">Transferase</keyword>
<dbReference type="SFLD" id="SFLDS00005">
    <property type="entry name" value="Isoprenoid_Synthase_Type_I"/>
    <property type="match status" value="1"/>
</dbReference>
<dbReference type="PANTHER" id="PTHR12001">
    <property type="entry name" value="GERANYLGERANYL PYROPHOSPHATE SYNTHASE"/>
    <property type="match status" value="1"/>
</dbReference>
<feature type="region of interest" description="Disordered" evidence="4">
    <location>
        <begin position="1"/>
        <end position="55"/>
    </location>
</feature>
<dbReference type="GeneID" id="25560025"/>
<dbReference type="InterPro" id="IPR008949">
    <property type="entry name" value="Isoprenoid_synthase_dom_sf"/>
</dbReference>
<dbReference type="PANTHER" id="PTHR12001:SF44">
    <property type="entry name" value="GERANYLGERANYL PYROPHOSPHATE SYNTHASE"/>
    <property type="match status" value="1"/>
</dbReference>
<evidence type="ECO:0000313" key="6">
    <source>
        <dbReference type="Proteomes" id="UP000054408"/>
    </source>
</evidence>
<keyword evidence="6" id="KW-1185">Reference proteome</keyword>
<accession>A0A0L0D473</accession>
<keyword evidence="2" id="KW-0460">Magnesium</keyword>
<dbReference type="SUPFAM" id="SSF48576">
    <property type="entry name" value="Terpenoid synthases"/>
    <property type="match status" value="1"/>
</dbReference>
<dbReference type="GO" id="GO:0008299">
    <property type="term" value="P:isoprenoid biosynthetic process"/>
    <property type="evidence" value="ECO:0007669"/>
    <property type="project" value="InterPro"/>
</dbReference>
<protein>
    <submittedName>
        <fullName evidence="5">Farnesyltranstransferase</fullName>
    </submittedName>
</protein>
<dbReference type="Gene3D" id="1.10.600.10">
    <property type="entry name" value="Farnesyl Diphosphate Synthase"/>
    <property type="match status" value="1"/>
</dbReference>
<dbReference type="OMA" id="FYSKAFF"/>
<dbReference type="InterPro" id="IPR000092">
    <property type="entry name" value="Polyprenyl_synt"/>
</dbReference>
<proteinExistence type="inferred from homology"/>
<comment type="similarity">
    <text evidence="3">Belongs to the FPP/GGPP synthase family.</text>
</comment>
<dbReference type="PROSITE" id="PS00723">
    <property type="entry name" value="POLYPRENYL_SYNTHASE_1"/>
    <property type="match status" value="1"/>
</dbReference>
<evidence type="ECO:0000313" key="5">
    <source>
        <dbReference type="EMBL" id="KNC46088.1"/>
    </source>
</evidence>
<dbReference type="Proteomes" id="UP000054408">
    <property type="component" value="Unassembled WGS sequence"/>
</dbReference>
<keyword evidence="1" id="KW-0479">Metal-binding</keyword>
<dbReference type="STRING" id="461836.A0A0L0D473"/>
<dbReference type="OrthoDB" id="6921389at2759"/>
<dbReference type="eggNOG" id="KOG0777">
    <property type="taxonomic scope" value="Eukaryota"/>
</dbReference>
<dbReference type="AlphaFoldDB" id="A0A0L0D473"/>
<evidence type="ECO:0000256" key="4">
    <source>
        <dbReference type="SAM" id="MobiDB-lite"/>
    </source>
</evidence>
<sequence length="386" mass="42890">MSADEAKYKKTGMNIRTGGLEASASEEKKPSSEGGGVASEAQRSDAPLFRPSTTPLESPASYFRILRNPKPPANMESLLLEPFCYIADVPGKGVRSMLIKAFNHWLEVPDEQVRKISEVVEMLHNASLLIDDVQDGSELRRGVPCAHKVYGVAQVINSANYVYMLAMEKVAALGHPDALSVCLEEMLQLHRGQGLELVWRDNVECPTEEEYQRAVLDKTGGLTRLSSKLLTLFAQKDEVVDLVPLANLIALHYQIRDDVLNLTDKRMQGLKGFCDDLTEGKFSFPVIHAIRARPNDSRLINIIRQRTTDPEVKRYAVRYMHSVGSFVYAEKVLNKIRDSILDTIAEYGGNELLTTIVVDHLCKPLDLSVDDDSTHDAHASSAPSML</sequence>
<evidence type="ECO:0000256" key="2">
    <source>
        <dbReference type="ARBA" id="ARBA00022842"/>
    </source>
</evidence>